<feature type="transmembrane region" description="Helical" evidence="6">
    <location>
        <begin position="339"/>
        <end position="357"/>
    </location>
</feature>
<keyword evidence="5 6" id="KW-0472">Membrane</keyword>
<dbReference type="InterPro" id="IPR005828">
    <property type="entry name" value="MFS_sugar_transport-like"/>
</dbReference>
<feature type="transmembrane region" description="Helical" evidence="6">
    <location>
        <begin position="146"/>
        <end position="171"/>
    </location>
</feature>
<dbReference type="RefSeq" id="WP_157803053.1">
    <property type="nucleotide sequence ID" value="NZ_PGFB01000008.1"/>
</dbReference>
<evidence type="ECO:0000256" key="4">
    <source>
        <dbReference type="ARBA" id="ARBA00022989"/>
    </source>
</evidence>
<feature type="transmembrane region" description="Helical" evidence="6">
    <location>
        <begin position="403"/>
        <end position="425"/>
    </location>
</feature>
<dbReference type="EMBL" id="PGFB01000008">
    <property type="protein sequence ID" value="PJJ55122.1"/>
    <property type="molecule type" value="Genomic_DNA"/>
</dbReference>
<feature type="transmembrane region" description="Helical" evidence="6">
    <location>
        <begin position="117"/>
        <end position="134"/>
    </location>
</feature>
<keyword evidence="9" id="KW-1185">Reference proteome</keyword>
<feature type="transmembrane region" description="Helical" evidence="6">
    <location>
        <begin position="363"/>
        <end position="382"/>
    </location>
</feature>
<dbReference type="Gene3D" id="1.20.1250.20">
    <property type="entry name" value="MFS general substrate transporter like domains"/>
    <property type="match status" value="2"/>
</dbReference>
<comment type="subcellular location">
    <subcellularLocation>
        <location evidence="1">Cell membrane</location>
        <topology evidence="1">Multi-pass membrane protein</topology>
    </subcellularLocation>
</comment>
<feature type="transmembrane region" description="Helical" evidence="6">
    <location>
        <begin position="266"/>
        <end position="291"/>
    </location>
</feature>
<evidence type="ECO:0000256" key="1">
    <source>
        <dbReference type="ARBA" id="ARBA00004651"/>
    </source>
</evidence>
<dbReference type="PROSITE" id="PS50850">
    <property type="entry name" value="MFS"/>
    <property type="match status" value="1"/>
</dbReference>
<organism evidence="8 9">
    <name type="scientific">Compostimonas suwonensis</name>
    <dbReference type="NCBI Taxonomy" id="1048394"/>
    <lineage>
        <taxon>Bacteria</taxon>
        <taxon>Bacillati</taxon>
        <taxon>Actinomycetota</taxon>
        <taxon>Actinomycetes</taxon>
        <taxon>Micrococcales</taxon>
        <taxon>Microbacteriaceae</taxon>
        <taxon>Compostimonas</taxon>
    </lineage>
</organism>
<dbReference type="Proteomes" id="UP000230161">
    <property type="component" value="Unassembled WGS sequence"/>
</dbReference>
<gene>
    <name evidence="8" type="ORF">CLV54_3462</name>
</gene>
<keyword evidence="2" id="KW-0813">Transport</keyword>
<dbReference type="SUPFAM" id="SSF103473">
    <property type="entry name" value="MFS general substrate transporter"/>
    <property type="match status" value="1"/>
</dbReference>
<evidence type="ECO:0000313" key="8">
    <source>
        <dbReference type="EMBL" id="PJJ55122.1"/>
    </source>
</evidence>
<name>A0A2M9BB04_9MICO</name>
<dbReference type="PANTHER" id="PTHR23511">
    <property type="entry name" value="SYNAPTIC VESICLE GLYCOPROTEIN 2"/>
    <property type="match status" value="1"/>
</dbReference>
<feature type="transmembrane region" description="Helical" evidence="6">
    <location>
        <begin position="431"/>
        <end position="452"/>
    </location>
</feature>
<dbReference type="PANTHER" id="PTHR23511:SF34">
    <property type="entry name" value="SYNAPTIC VESICLE GLYCOPROTEIN 2"/>
    <property type="match status" value="1"/>
</dbReference>
<dbReference type="GO" id="GO:0022857">
    <property type="term" value="F:transmembrane transporter activity"/>
    <property type="evidence" value="ECO:0007669"/>
    <property type="project" value="InterPro"/>
</dbReference>
<evidence type="ECO:0000259" key="7">
    <source>
        <dbReference type="PROSITE" id="PS50850"/>
    </source>
</evidence>
<proteinExistence type="predicted"/>
<sequence>MAGQKLSALIESVDFAKTHRRVWLLSSMGIMLDGFDFFIMGVAIPLIAHEWNLTPWETGLASSAAIVGAIVGAAVMGPVSDRIGRKLAFRIDLAMFVVFALLSALAPSLWWLVAFRFLLGVGIGADYPISSSYVSEIAPSRLRTRLLVATFSFQAVGQILGVLVGLAILTLEPTPDAWRWMLGAGVVPAIVIVWLRRGVPESPQWLAATNQLKEAAAAMSVFCERLVTVEEIRDEEVAGALTTVHKADLRDLFSKRYRKSTLLTSVPWFLMDIATYGVGVFTPTILAAIALSPSASTQFIADDITSTEGAALLDLFLVFGFATALLTIARLGAVVLQSAGFFVMAGGLLVLAIATTLTDGSPLNLALVLIGFAAFNFFMNAGPNATTFLMPTEAFPAEIRGSGSGIAAASGKVGAAVGTLFFPILTSAIGLSTTLVIIAAGCAVAAVLTITLRSAVKPRVPAMLV</sequence>
<keyword evidence="4 6" id="KW-1133">Transmembrane helix</keyword>
<dbReference type="Pfam" id="PF00083">
    <property type="entry name" value="Sugar_tr"/>
    <property type="match status" value="1"/>
</dbReference>
<dbReference type="InterPro" id="IPR036259">
    <property type="entry name" value="MFS_trans_sf"/>
</dbReference>
<dbReference type="InterPro" id="IPR020846">
    <property type="entry name" value="MFS_dom"/>
</dbReference>
<feature type="transmembrane region" description="Helical" evidence="6">
    <location>
        <begin position="22"/>
        <end position="48"/>
    </location>
</feature>
<evidence type="ECO:0000256" key="5">
    <source>
        <dbReference type="ARBA" id="ARBA00023136"/>
    </source>
</evidence>
<evidence type="ECO:0000313" key="9">
    <source>
        <dbReference type="Proteomes" id="UP000230161"/>
    </source>
</evidence>
<evidence type="ECO:0000256" key="3">
    <source>
        <dbReference type="ARBA" id="ARBA00022692"/>
    </source>
</evidence>
<feature type="transmembrane region" description="Helical" evidence="6">
    <location>
        <begin position="177"/>
        <end position="195"/>
    </location>
</feature>
<protein>
    <submittedName>
        <fullName evidence="8">Putative MFS family arabinose efflux permease</fullName>
    </submittedName>
</protein>
<dbReference type="OrthoDB" id="9787026at2"/>
<dbReference type="InterPro" id="IPR005829">
    <property type="entry name" value="Sugar_transporter_CS"/>
</dbReference>
<evidence type="ECO:0000256" key="2">
    <source>
        <dbReference type="ARBA" id="ARBA00022448"/>
    </source>
</evidence>
<reference evidence="8 9" key="1">
    <citation type="submission" date="2017-11" db="EMBL/GenBank/DDBJ databases">
        <title>Genomic Encyclopedia of Archaeal and Bacterial Type Strains, Phase II (KMG-II): From Individual Species to Whole Genera.</title>
        <authorList>
            <person name="Goeker M."/>
        </authorList>
    </citation>
    <scope>NUCLEOTIDE SEQUENCE [LARGE SCALE GENOMIC DNA]</scope>
    <source>
        <strain evidence="8 9">DSM 25625</strain>
    </source>
</reference>
<dbReference type="PROSITE" id="PS00217">
    <property type="entry name" value="SUGAR_TRANSPORT_2"/>
    <property type="match status" value="1"/>
</dbReference>
<feature type="domain" description="Major facilitator superfamily (MFS) profile" evidence="7">
    <location>
        <begin position="22"/>
        <end position="457"/>
    </location>
</feature>
<comment type="caution">
    <text evidence="8">The sequence shown here is derived from an EMBL/GenBank/DDBJ whole genome shotgun (WGS) entry which is preliminary data.</text>
</comment>
<feature type="transmembrane region" description="Helical" evidence="6">
    <location>
        <begin position="311"/>
        <end position="332"/>
    </location>
</feature>
<keyword evidence="3 6" id="KW-0812">Transmembrane</keyword>
<feature type="transmembrane region" description="Helical" evidence="6">
    <location>
        <begin position="60"/>
        <end position="79"/>
    </location>
</feature>
<dbReference type="AlphaFoldDB" id="A0A2M9BB04"/>
<dbReference type="GO" id="GO:0005886">
    <property type="term" value="C:plasma membrane"/>
    <property type="evidence" value="ECO:0007669"/>
    <property type="project" value="UniProtKB-SubCell"/>
</dbReference>
<evidence type="ECO:0000256" key="6">
    <source>
        <dbReference type="SAM" id="Phobius"/>
    </source>
</evidence>
<feature type="transmembrane region" description="Helical" evidence="6">
    <location>
        <begin position="91"/>
        <end position="111"/>
    </location>
</feature>
<accession>A0A2M9BB04</accession>